<keyword evidence="1" id="KW-1133">Transmembrane helix</keyword>
<protein>
    <submittedName>
        <fullName evidence="3">Acyltransferase</fullName>
    </submittedName>
</protein>
<name>A0A8J3Q993_9ACTN</name>
<evidence type="ECO:0000313" key="3">
    <source>
        <dbReference type="EMBL" id="GIH06270.1"/>
    </source>
</evidence>
<feature type="transmembrane region" description="Helical" evidence="1">
    <location>
        <begin position="224"/>
        <end position="244"/>
    </location>
</feature>
<feature type="transmembrane region" description="Helical" evidence="1">
    <location>
        <begin position="64"/>
        <end position="87"/>
    </location>
</feature>
<feature type="transmembrane region" description="Helical" evidence="1">
    <location>
        <begin position="361"/>
        <end position="383"/>
    </location>
</feature>
<dbReference type="InterPro" id="IPR050879">
    <property type="entry name" value="Acyltransferase_3"/>
</dbReference>
<dbReference type="Pfam" id="PF01757">
    <property type="entry name" value="Acyl_transf_3"/>
    <property type="match status" value="1"/>
</dbReference>
<evidence type="ECO:0000259" key="2">
    <source>
        <dbReference type="Pfam" id="PF01757"/>
    </source>
</evidence>
<feature type="transmembrane region" description="Helical" evidence="1">
    <location>
        <begin position="329"/>
        <end position="349"/>
    </location>
</feature>
<dbReference type="AlphaFoldDB" id="A0A8J3Q993"/>
<dbReference type="PANTHER" id="PTHR23028">
    <property type="entry name" value="ACETYLTRANSFERASE"/>
    <property type="match status" value="1"/>
</dbReference>
<keyword evidence="1" id="KW-0472">Membrane</keyword>
<comment type="caution">
    <text evidence="3">The sequence shown here is derived from an EMBL/GenBank/DDBJ whole genome shotgun (WGS) entry which is preliminary data.</text>
</comment>
<feature type="transmembrane region" description="Helical" evidence="1">
    <location>
        <begin position="156"/>
        <end position="177"/>
    </location>
</feature>
<dbReference type="GO" id="GO:0009103">
    <property type="term" value="P:lipopolysaccharide biosynthetic process"/>
    <property type="evidence" value="ECO:0007669"/>
    <property type="project" value="TreeGrafter"/>
</dbReference>
<evidence type="ECO:0000256" key="1">
    <source>
        <dbReference type="SAM" id="Phobius"/>
    </source>
</evidence>
<dbReference type="GO" id="GO:0016747">
    <property type="term" value="F:acyltransferase activity, transferring groups other than amino-acyl groups"/>
    <property type="evidence" value="ECO:0007669"/>
    <property type="project" value="InterPro"/>
</dbReference>
<reference evidence="3" key="1">
    <citation type="submission" date="2021-01" db="EMBL/GenBank/DDBJ databases">
        <title>Whole genome shotgun sequence of Rhizocola hellebori NBRC 109834.</title>
        <authorList>
            <person name="Komaki H."/>
            <person name="Tamura T."/>
        </authorList>
    </citation>
    <scope>NUCLEOTIDE SEQUENCE</scope>
    <source>
        <strain evidence="3">NBRC 109834</strain>
    </source>
</reference>
<dbReference type="GO" id="GO:0016020">
    <property type="term" value="C:membrane"/>
    <property type="evidence" value="ECO:0007669"/>
    <property type="project" value="TreeGrafter"/>
</dbReference>
<dbReference type="PANTHER" id="PTHR23028:SF53">
    <property type="entry name" value="ACYL_TRANSF_3 DOMAIN-CONTAINING PROTEIN"/>
    <property type="match status" value="1"/>
</dbReference>
<proteinExistence type="predicted"/>
<feature type="transmembrane region" description="Helical" evidence="1">
    <location>
        <begin position="189"/>
        <end position="212"/>
    </location>
</feature>
<feature type="transmembrane region" description="Helical" evidence="1">
    <location>
        <begin position="256"/>
        <end position="276"/>
    </location>
</feature>
<dbReference type="Proteomes" id="UP000612899">
    <property type="component" value="Unassembled WGS sequence"/>
</dbReference>
<dbReference type="InterPro" id="IPR002656">
    <property type="entry name" value="Acyl_transf_3_dom"/>
</dbReference>
<dbReference type="EMBL" id="BONY01000025">
    <property type="protein sequence ID" value="GIH06270.1"/>
    <property type="molecule type" value="Genomic_DNA"/>
</dbReference>
<accession>A0A8J3Q993</accession>
<keyword evidence="3" id="KW-0808">Transferase</keyword>
<keyword evidence="3" id="KW-0012">Acyltransferase</keyword>
<sequence length="397" mass="43147">MAVTTSMLNEETVALPVIAASSKPASPPRLPALDALRAVGAIAVVTTHVGFNTGVSLDGVWGGFLARLDVGVAVFFTLSGFLLFRPFAHAAATGGERPGFRRYLWRRALRILPAYWLAVVAYLLLLWQTSPVTTSIWIKNLALLQVYDGSYPTGFVHTWSLCTEVAFYLVLPLIAGLTLRGRWRPTRVVILLACLGLAATAGWFFFMFRGLISYTPQGHWLPSFAGWFAAGMILAVASVALRTGTAPRCWRLLDELGATPLACWTIAFAVLVVAATPLAGARDLNELTPAEFATKQVLYLAAALMLLTGLAFGPENRFKRAFSAAPSRWLGTISYGLFLWHPFVLAAIYRPGGREPFTGSFVSTYSIVLAAGIVLGAASYYLVEHPLHLLDRAARRR</sequence>
<feature type="domain" description="Acyltransferase 3" evidence="2">
    <location>
        <begin position="31"/>
        <end position="376"/>
    </location>
</feature>
<dbReference type="RefSeq" id="WP_239123962.1">
    <property type="nucleotide sequence ID" value="NZ_BONY01000025.1"/>
</dbReference>
<organism evidence="3 4">
    <name type="scientific">Rhizocola hellebori</name>
    <dbReference type="NCBI Taxonomy" id="1392758"/>
    <lineage>
        <taxon>Bacteria</taxon>
        <taxon>Bacillati</taxon>
        <taxon>Actinomycetota</taxon>
        <taxon>Actinomycetes</taxon>
        <taxon>Micromonosporales</taxon>
        <taxon>Micromonosporaceae</taxon>
        <taxon>Rhizocola</taxon>
    </lineage>
</organism>
<gene>
    <name evidence="3" type="ORF">Rhe02_43370</name>
</gene>
<feature type="transmembrane region" description="Helical" evidence="1">
    <location>
        <begin position="108"/>
        <end position="127"/>
    </location>
</feature>
<feature type="transmembrane region" description="Helical" evidence="1">
    <location>
        <begin position="296"/>
        <end position="313"/>
    </location>
</feature>
<keyword evidence="1" id="KW-0812">Transmembrane</keyword>
<keyword evidence="4" id="KW-1185">Reference proteome</keyword>
<evidence type="ECO:0000313" key="4">
    <source>
        <dbReference type="Proteomes" id="UP000612899"/>
    </source>
</evidence>